<dbReference type="STRING" id="83401.SAMN05421742_11322"/>
<sequence length="154" mass="16945">MGDRGREFAELVHNLLVVRKLVEVQAAADGLSLSYHALHARISGRTPFSADEIRSLVAMLPDGDLLRYFTRNTDLLVLDRRDFGQQEGLGDLRGSAVRTMIEATDILKAVHEALADGRLDHLDRGRIGREVDACERALAGIRHLLEPANGHSAT</sequence>
<gene>
    <name evidence="1" type="ORF">SAMN05421742_11322</name>
</gene>
<dbReference type="Proteomes" id="UP000217076">
    <property type="component" value="Unassembled WGS sequence"/>
</dbReference>
<accession>A0A1G8FBQ2</accession>
<dbReference type="EMBL" id="FNCV01000013">
    <property type="protein sequence ID" value="SDH79550.1"/>
    <property type="molecule type" value="Genomic_DNA"/>
</dbReference>
<reference evidence="2" key="1">
    <citation type="submission" date="2016-10" db="EMBL/GenBank/DDBJ databases">
        <authorList>
            <person name="Varghese N."/>
            <person name="Submissions S."/>
        </authorList>
    </citation>
    <scope>NUCLEOTIDE SEQUENCE [LARGE SCALE GENOMIC DNA]</scope>
    <source>
        <strain evidence="2">930I</strain>
    </source>
</reference>
<keyword evidence="2" id="KW-1185">Reference proteome</keyword>
<dbReference type="OrthoDB" id="8369435at2"/>
<organism evidence="1 2">
    <name type="scientific">Roseospirillum parvum</name>
    <dbReference type="NCBI Taxonomy" id="83401"/>
    <lineage>
        <taxon>Bacteria</taxon>
        <taxon>Pseudomonadati</taxon>
        <taxon>Pseudomonadota</taxon>
        <taxon>Alphaproteobacteria</taxon>
        <taxon>Rhodospirillales</taxon>
        <taxon>Rhodospirillaceae</taxon>
        <taxon>Roseospirillum</taxon>
    </lineage>
</organism>
<name>A0A1G8FBQ2_9PROT</name>
<dbReference type="RefSeq" id="WP_092621530.1">
    <property type="nucleotide sequence ID" value="NZ_FNCV01000013.1"/>
</dbReference>
<proteinExistence type="predicted"/>
<evidence type="ECO:0000313" key="1">
    <source>
        <dbReference type="EMBL" id="SDH79550.1"/>
    </source>
</evidence>
<evidence type="ECO:0000313" key="2">
    <source>
        <dbReference type="Proteomes" id="UP000217076"/>
    </source>
</evidence>
<dbReference type="AlphaFoldDB" id="A0A1G8FBQ2"/>
<protein>
    <submittedName>
        <fullName evidence="1">Uncharacterized protein</fullName>
    </submittedName>
</protein>